<feature type="region of interest" description="Disordered" evidence="1">
    <location>
        <begin position="70"/>
        <end position="119"/>
    </location>
</feature>
<keyword evidence="2" id="KW-0472">Membrane</keyword>
<feature type="compositionally biased region" description="Polar residues" evidence="1">
    <location>
        <begin position="110"/>
        <end position="119"/>
    </location>
</feature>
<feature type="non-terminal residue" evidence="3">
    <location>
        <position position="119"/>
    </location>
</feature>
<dbReference type="RefSeq" id="WP_164438298.1">
    <property type="nucleotide sequence ID" value="NZ_JAAGMD010000307.1"/>
</dbReference>
<feature type="region of interest" description="Disordered" evidence="1">
    <location>
        <begin position="1"/>
        <end position="34"/>
    </location>
</feature>
<keyword evidence="2" id="KW-1133">Transmembrane helix</keyword>
<organism evidence="3">
    <name type="scientific">Streptomyces sp. SID14436</name>
    <dbReference type="NCBI Taxonomy" id="2706070"/>
    <lineage>
        <taxon>Bacteria</taxon>
        <taxon>Bacillati</taxon>
        <taxon>Actinomycetota</taxon>
        <taxon>Actinomycetes</taxon>
        <taxon>Kitasatosporales</taxon>
        <taxon>Streptomycetaceae</taxon>
        <taxon>Streptomyces</taxon>
    </lineage>
</organism>
<name>A0A6G3QTD1_9ACTN</name>
<keyword evidence="2" id="KW-0812">Transmembrane</keyword>
<evidence type="ECO:0000256" key="2">
    <source>
        <dbReference type="SAM" id="Phobius"/>
    </source>
</evidence>
<dbReference type="PROSITE" id="PS51318">
    <property type="entry name" value="TAT"/>
    <property type="match status" value="1"/>
</dbReference>
<feature type="compositionally biased region" description="Pro residues" evidence="1">
    <location>
        <begin position="73"/>
        <end position="104"/>
    </location>
</feature>
<proteinExistence type="predicted"/>
<dbReference type="EMBL" id="JAAGMD010000307">
    <property type="protein sequence ID" value="NEA86592.1"/>
    <property type="molecule type" value="Genomic_DNA"/>
</dbReference>
<sequence length="119" mass="12159">MITHPDEGPEFAPDDPLAVLLRPSGDHLGPPPGRFEEIRRAAARRRLVRAAAGAGLACGAALLIALPLQQTAPDPPASPTVPLAPPPVSSTSPTPPPTTPPSPEPAVTRPTEQPTTVGP</sequence>
<evidence type="ECO:0000256" key="1">
    <source>
        <dbReference type="SAM" id="MobiDB-lite"/>
    </source>
</evidence>
<comment type="caution">
    <text evidence="3">The sequence shown here is derived from an EMBL/GenBank/DDBJ whole genome shotgun (WGS) entry which is preliminary data.</text>
</comment>
<dbReference type="AlphaFoldDB" id="A0A6G3QTD1"/>
<reference evidence="3" key="1">
    <citation type="submission" date="2020-01" db="EMBL/GenBank/DDBJ databases">
        <title>Insect and environment-associated Actinomycetes.</title>
        <authorList>
            <person name="Currrie C."/>
            <person name="Chevrette M."/>
            <person name="Carlson C."/>
            <person name="Stubbendieck R."/>
            <person name="Wendt-Pienkowski E."/>
        </authorList>
    </citation>
    <scope>NUCLEOTIDE SEQUENCE</scope>
    <source>
        <strain evidence="3">SID14436</strain>
    </source>
</reference>
<evidence type="ECO:0000313" key="3">
    <source>
        <dbReference type="EMBL" id="NEA86592.1"/>
    </source>
</evidence>
<feature type="transmembrane region" description="Helical" evidence="2">
    <location>
        <begin position="47"/>
        <end position="68"/>
    </location>
</feature>
<accession>A0A6G3QTD1</accession>
<protein>
    <submittedName>
        <fullName evidence="3">Uncharacterized protein</fullName>
    </submittedName>
</protein>
<dbReference type="InterPro" id="IPR006311">
    <property type="entry name" value="TAT_signal"/>
</dbReference>
<gene>
    <name evidence="3" type="ORF">G3I53_11165</name>
</gene>